<reference evidence="2 3" key="1">
    <citation type="submission" date="2024-03" db="EMBL/GenBank/DDBJ databases">
        <title>The Acrasis kona genome and developmental transcriptomes reveal deep origins of eukaryotic multicellular pathways.</title>
        <authorList>
            <person name="Sheikh S."/>
            <person name="Fu C.-J."/>
            <person name="Brown M.W."/>
            <person name="Baldauf S.L."/>
        </authorList>
    </citation>
    <scope>NUCLEOTIDE SEQUENCE [LARGE SCALE GENOMIC DNA]</scope>
    <source>
        <strain evidence="2 3">ATCC MYA-3509</strain>
    </source>
</reference>
<dbReference type="Pfam" id="PF01042">
    <property type="entry name" value="Ribonuc_L-PSP"/>
    <property type="match status" value="1"/>
</dbReference>
<dbReference type="InterPro" id="IPR035709">
    <property type="entry name" value="YoaB-like"/>
</dbReference>
<name>A0AAW2YXP6_9EUKA</name>
<dbReference type="Proteomes" id="UP001431209">
    <property type="component" value="Unassembled WGS sequence"/>
</dbReference>
<sequence length="119" mass="12948">MDIQRSGTTKRYSDYVCHGGVVHIVEVPASADADAKTQTVEILASIEKMLIQAGSDKSRLLSATIYLTSIENDYDAMNEVWDNWVPNGTAPARACVEVSRLANKGYKVEIAITAAQNSQ</sequence>
<evidence type="ECO:0000256" key="1">
    <source>
        <dbReference type="ARBA" id="ARBA00010552"/>
    </source>
</evidence>
<accession>A0AAW2YXP6</accession>
<dbReference type="InterPro" id="IPR006175">
    <property type="entry name" value="YjgF/YER057c/UK114"/>
</dbReference>
<comment type="similarity">
    <text evidence="1">Belongs to the RutC family.</text>
</comment>
<comment type="caution">
    <text evidence="2">The sequence shown here is derived from an EMBL/GenBank/DDBJ whole genome shotgun (WGS) entry which is preliminary data.</text>
</comment>
<dbReference type="CDD" id="cd06150">
    <property type="entry name" value="YjgF_YER057c_UK114_like_2"/>
    <property type="match status" value="1"/>
</dbReference>
<organism evidence="2 3">
    <name type="scientific">Acrasis kona</name>
    <dbReference type="NCBI Taxonomy" id="1008807"/>
    <lineage>
        <taxon>Eukaryota</taxon>
        <taxon>Discoba</taxon>
        <taxon>Heterolobosea</taxon>
        <taxon>Tetramitia</taxon>
        <taxon>Eutetramitia</taxon>
        <taxon>Acrasidae</taxon>
        <taxon>Acrasis</taxon>
    </lineage>
</organism>
<dbReference type="PANTHER" id="PTHR47328:SF1">
    <property type="entry name" value="RUTC FAMILY PROTEIN YOAB"/>
    <property type="match status" value="1"/>
</dbReference>
<proteinExistence type="inferred from homology"/>
<dbReference type="EMBL" id="JAOPGA020000784">
    <property type="protein sequence ID" value="KAL0481711.1"/>
    <property type="molecule type" value="Genomic_DNA"/>
</dbReference>
<dbReference type="AlphaFoldDB" id="A0AAW2YXP6"/>
<dbReference type="SUPFAM" id="SSF55298">
    <property type="entry name" value="YjgF-like"/>
    <property type="match status" value="1"/>
</dbReference>
<protein>
    <submittedName>
        <fullName evidence="2">Uncharacterized protein</fullName>
    </submittedName>
</protein>
<dbReference type="InterPro" id="IPR035959">
    <property type="entry name" value="RutC-like_sf"/>
</dbReference>
<dbReference type="PANTHER" id="PTHR47328">
    <property type="match status" value="1"/>
</dbReference>
<dbReference type="Gene3D" id="3.30.1330.40">
    <property type="entry name" value="RutC-like"/>
    <property type="match status" value="1"/>
</dbReference>
<dbReference type="PROSITE" id="PS01094">
    <property type="entry name" value="UPF0076"/>
    <property type="match status" value="1"/>
</dbReference>
<evidence type="ECO:0000313" key="3">
    <source>
        <dbReference type="Proteomes" id="UP001431209"/>
    </source>
</evidence>
<dbReference type="InterPro" id="IPR019897">
    <property type="entry name" value="RidA_CS"/>
</dbReference>
<evidence type="ECO:0000313" key="2">
    <source>
        <dbReference type="EMBL" id="KAL0481711.1"/>
    </source>
</evidence>
<gene>
    <name evidence="2" type="ORF">AKO1_012527</name>
</gene>
<keyword evidence="3" id="KW-1185">Reference proteome</keyword>